<dbReference type="EMBL" id="CP012029">
    <property type="protein sequence ID" value="ALO26260.1"/>
    <property type="molecule type" value="Genomic_DNA"/>
</dbReference>
<evidence type="ECO:0000313" key="1">
    <source>
        <dbReference type="EMBL" id="ALO26260.1"/>
    </source>
</evidence>
<protein>
    <submittedName>
        <fullName evidence="1">Uncharacterized protein</fullName>
    </submittedName>
</protein>
<dbReference type="Proteomes" id="UP000058857">
    <property type="component" value="Chromosome 1"/>
</dbReference>
<evidence type="ECO:0000313" key="2">
    <source>
        <dbReference type="Proteomes" id="UP000058857"/>
    </source>
</evidence>
<proteinExistence type="predicted"/>
<organism evidence="1">
    <name type="scientific">Leptospira borgpetersenii serovar Ballum</name>
    <dbReference type="NCBI Taxonomy" id="280505"/>
    <lineage>
        <taxon>Bacteria</taxon>
        <taxon>Pseudomonadati</taxon>
        <taxon>Spirochaetota</taxon>
        <taxon>Spirochaetia</taxon>
        <taxon>Leptospirales</taxon>
        <taxon>Leptospiraceae</taxon>
        <taxon>Leptospira</taxon>
    </lineage>
</organism>
<accession>A0A0S2IRG6</accession>
<dbReference type="AlphaFoldDB" id="A0A0S2IRG6"/>
<reference evidence="1 2" key="1">
    <citation type="journal article" date="2015" name="PLoS Negl. Trop. Dis.">
        <title>Distribution of Plasmids in Distinct Leptospira Pathogenic Species.</title>
        <authorList>
            <person name="Wang Y."/>
            <person name="Zhuang X."/>
            <person name="Zhong Y."/>
            <person name="Zhang C."/>
            <person name="Zhang Y."/>
            <person name="Zeng L."/>
            <person name="Zhu Y."/>
            <person name="He P."/>
            <person name="Dong K."/>
            <person name="Pal U."/>
            <person name="Guo X."/>
            <person name="Qin J."/>
        </authorList>
    </citation>
    <scope>NUCLEOTIDE SEQUENCE [LARGE SCALE GENOMIC DNA]</scope>
    <source>
        <strain evidence="1 2">56604</strain>
    </source>
</reference>
<name>A0A0S2IRG6_LEPBO</name>
<sequence>MIPHFLQYSGRDNPLLENLSNSLCQFIFIFFIEDSLSDSFNLQKV</sequence>
<gene>
    <name evidence="1" type="ORF">LBBP_01985</name>
</gene>